<gene>
    <name evidence="2" type="ORF">CISG_01355</name>
</gene>
<protein>
    <submittedName>
        <fullName evidence="2">Uncharacterized protein</fullName>
    </submittedName>
</protein>
<reference evidence="3" key="1">
    <citation type="journal article" date="2010" name="Genome Res.">
        <title>Population genomic sequencing of Coccidioides fungi reveals recent hybridization and transposon control.</title>
        <authorList>
            <person name="Neafsey D.E."/>
            <person name="Barker B.M."/>
            <person name="Sharpton T.J."/>
            <person name="Stajich J.E."/>
            <person name="Park D.J."/>
            <person name="Whiston E."/>
            <person name="Hung C.-Y."/>
            <person name="McMahan C."/>
            <person name="White J."/>
            <person name="Sykes S."/>
            <person name="Heiman D."/>
            <person name="Young S."/>
            <person name="Zeng Q."/>
            <person name="Abouelleil A."/>
            <person name="Aftuck L."/>
            <person name="Bessette D."/>
            <person name="Brown A."/>
            <person name="FitzGerald M."/>
            <person name="Lui A."/>
            <person name="Macdonald J.P."/>
            <person name="Priest M."/>
            <person name="Orbach M.J."/>
            <person name="Galgiani J.N."/>
            <person name="Kirkland T.N."/>
            <person name="Cole G.T."/>
            <person name="Birren B.W."/>
            <person name="Henn M.R."/>
            <person name="Taylor J.W."/>
            <person name="Rounsley S.D."/>
        </authorList>
    </citation>
    <scope>NUCLEOTIDE SEQUENCE [LARGE SCALE GENOMIC DNA]</scope>
    <source>
        <strain evidence="3">RMSCC 3703</strain>
    </source>
</reference>
<organism evidence="2 3">
    <name type="scientific">Coccidioides immitis RMSCC 3703</name>
    <dbReference type="NCBI Taxonomy" id="454286"/>
    <lineage>
        <taxon>Eukaryota</taxon>
        <taxon>Fungi</taxon>
        <taxon>Dikarya</taxon>
        <taxon>Ascomycota</taxon>
        <taxon>Pezizomycotina</taxon>
        <taxon>Eurotiomycetes</taxon>
        <taxon>Eurotiomycetidae</taxon>
        <taxon>Onygenales</taxon>
        <taxon>Onygenaceae</taxon>
        <taxon>Coccidioides</taxon>
    </lineage>
</organism>
<dbReference type="EMBL" id="DS268121">
    <property type="protein sequence ID" value="KMU77598.1"/>
    <property type="molecule type" value="Genomic_DNA"/>
</dbReference>
<accession>A0A0J8R1R6</accession>
<evidence type="ECO:0000256" key="1">
    <source>
        <dbReference type="SAM" id="MobiDB-lite"/>
    </source>
</evidence>
<dbReference type="Proteomes" id="UP000054559">
    <property type="component" value="Unassembled WGS sequence"/>
</dbReference>
<evidence type="ECO:0000313" key="2">
    <source>
        <dbReference type="EMBL" id="KMU77598.1"/>
    </source>
</evidence>
<feature type="region of interest" description="Disordered" evidence="1">
    <location>
        <begin position="1"/>
        <end position="29"/>
    </location>
</feature>
<evidence type="ECO:0000313" key="3">
    <source>
        <dbReference type="Proteomes" id="UP000054559"/>
    </source>
</evidence>
<feature type="compositionally biased region" description="Polar residues" evidence="1">
    <location>
        <begin position="19"/>
        <end position="28"/>
    </location>
</feature>
<proteinExistence type="predicted"/>
<dbReference type="AlphaFoldDB" id="A0A0J8R1R6"/>
<name>A0A0J8R1R6_COCIT</name>
<sequence length="156" mass="17542">MAPTPLHLLSDNHEPSGHYSESPSPLSRTKQKKGWLFGSLRGDVPESAHRQFHIPRMAIHEYECMQACMRPDGMLMARIFIFLPSRSVLFQFDLSSLKDVSFHARGKGPADVVHGVSSMFRFMPAAVTERDGSLRVYIPRYVPCSSGVNELVRSPK</sequence>